<dbReference type="EMBL" id="VEPZ02000866">
    <property type="protein sequence ID" value="KAE8715148.1"/>
    <property type="molecule type" value="Genomic_DNA"/>
</dbReference>
<dbReference type="Gene3D" id="1.20.58.120">
    <property type="entry name" value="BAG domain"/>
    <property type="match status" value="1"/>
</dbReference>
<dbReference type="Proteomes" id="UP000436088">
    <property type="component" value="Unassembled WGS sequence"/>
</dbReference>
<dbReference type="SMART" id="SM00264">
    <property type="entry name" value="BAG"/>
    <property type="match status" value="1"/>
</dbReference>
<dbReference type="AlphaFoldDB" id="A0A6A3BI72"/>
<dbReference type="InterPro" id="IPR003103">
    <property type="entry name" value="BAG_domain"/>
</dbReference>
<dbReference type="GO" id="GO:0006457">
    <property type="term" value="P:protein folding"/>
    <property type="evidence" value="ECO:0007669"/>
    <property type="project" value="TreeGrafter"/>
</dbReference>
<keyword evidence="2" id="KW-0472">Membrane</keyword>
<dbReference type="SUPFAM" id="SSF63491">
    <property type="entry name" value="BAG domain"/>
    <property type="match status" value="1"/>
</dbReference>
<dbReference type="PANTHER" id="PTHR33322">
    <property type="entry name" value="BAG DOMAIN CONTAINING PROTEIN, EXPRESSED"/>
    <property type="match status" value="1"/>
</dbReference>
<evidence type="ECO:0000259" key="3">
    <source>
        <dbReference type="PROSITE" id="PS51035"/>
    </source>
</evidence>
<dbReference type="InterPro" id="IPR040400">
    <property type="entry name" value="BAG5/6/7/8"/>
</dbReference>
<dbReference type="InterPro" id="IPR036533">
    <property type="entry name" value="BAG_dom_sf"/>
</dbReference>
<keyword evidence="2" id="KW-0812">Transmembrane</keyword>
<feature type="transmembrane region" description="Helical" evidence="2">
    <location>
        <begin position="27"/>
        <end position="46"/>
    </location>
</feature>
<dbReference type="PANTHER" id="PTHR33322:SF8">
    <property type="entry name" value="BAG FAMILY MOLECULAR CHAPERONE REGULATOR 5, MITOCHONDRIAL"/>
    <property type="match status" value="1"/>
</dbReference>
<evidence type="ECO:0000313" key="5">
    <source>
        <dbReference type="Proteomes" id="UP000436088"/>
    </source>
</evidence>
<name>A0A6A3BI72_HIBSY</name>
<evidence type="ECO:0000256" key="1">
    <source>
        <dbReference type="ARBA" id="ARBA00023186"/>
    </source>
</evidence>
<dbReference type="GO" id="GO:0009506">
    <property type="term" value="C:plasmodesma"/>
    <property type="evidence" value="ECO:0007669"/>
    <property type="project" value="TreeGrafter"/>
</dbReference>
<reference evidence="4" key="1">
    <citation type="submission" date="2019-09" db="EMBL/GenBank/DDBJ databases">
        <title>Draft genome information of white flower Hibiscus syriacus.</title>
        <authorList>
            <person name="Kim Y.-M."/>
        </authorList>
    </citation>
    <scope>NUCLEOTIDE SEQUENCE [LARGE SCALE GENOMIC DNA]</scope>
    <source>
        <strain evidence="4">YM2019G1</strain>
    </source>
</reference>
<dbReference type="GO" id="GO:0051087">
    <property type="term" value="F:protein-folding chaperone binding"/>
    <property type="evidence" value="ECO:0007669"/>
    <property type="project" value="InterPro"/>
</dbReference>
<evidence type="ECO:0000313" key="4">
    <source>
        <dbReference type="EMBL" id="KAE8715148.1"/>
    </source>
</evidence>
<gene>
    <name evidence="4" type="ORF">F3Y22_tig00110186pilonHSYRG00060</name>
</gene>
<proteinExistence type="predicted"/>
<feature type="transmembrane region" description="Helical" evidence="2">
    <location>
        <begin position="79"/>
        <end position="104"/>
    </location>
</feature>
<dbReference type="PROSITE" id="PS51035">
    <property type="entry name" value="BAG"/>
    <property type="match status" value="1"/>
</dbReference>
<comment type="caution">
    <text evidence="4">The sequence shown here is derived from an EMBL/GenBank/DDBJ whole genome shotgun (WGS) entry which is preliminary data.</text>
</comment>
<sequence length="402" mass="46459">MEHQASGVLLHLQASAARELCLSPYIAEFYNTVSNILTILLAFIGLKNAVRQRQQQGDETPMVGRCFCICTSYTPHIPFLYGAVFAVFISSFVLASASRYFMLILRPCILQTISIWPINPQGNALWHLLMGLNSYFANTILMFCRAQQLEKAMKMLKFWFIWIDPKLVEVHHDSFRTQVINELPFHVDVAQSSSIRLKLQLALCGSSMVHKSCFQNLSSNAHPSPSREMATVDPLISLRLMFHLVEPKWEVEKKAAIKIQSVYRARAIRNLYKQISSVNSEANRLQHLIQRQETVDSIRNDEKEKLRINETLMGLLLKLDSVPGIDPTVREARRKVSRKVVGLQEIVDGISEAKIEGDEEYYRGWGPRAIFSMRDWDEVVRRWRRRCAKREVGWKWREMHLL</sequence>
<accession>A0A6A3BI72</accession>
<dbReference type="Pfam" id="PF02179">
    <property type="entry name" value="BAG"/>
    <property type="match status" value="1"/>
</dbReference>
<organism evidence="4 5">
    <name type="scientific">Hibiscus syriacus</name>
    <name type="common">Rose of Sharon</name>
    <dbReference type="NCBI Taxonomy" id="106335"/>
    <lineage>
        <taxon>Eukaryota</taxon>
        <taxon>Viridiplantae</taxon>
        <taxon>Streptophyta</taxon>
        <taxon>Embryophyta</taxon>
        <taxon>Tracheophyta</taxon>
        <taxon>Spermatophyta</taxon>
        <taxon>Magnoliopsida</taxon>
        <taxon>eudicotyledons</taxon>
        <taxon>Gunneridae</taxon>
        <taxon>Pentapetalae</taxon>
        <taxon>rosids</taxon>
        <taxon>malvids</taxon>
        <taxon>Malvales</taxon>
        <taxon>Malvaceae</taxon>
        <taxon>Malvoideae</taxon>
        <taxon>Hibiscus</taxon>
    </lineage>
</organism>
<keyword evidence="1" id="KW-0143">Chaperone</keyword>
<dbReference type="CDD" id="cd23767">
    <property type="entry name" value="IQCD"/>
    <property type="match status" value="1"/>
</dbReference>
<protein>
    <submittedName>
        <fullName evidence="4">BAG family molecular chaperone regulator 5</fullName>
    </submittedName>
</protein>
<dbReference type="PROSITE" id="PS50096">
    <property type="entry name" value="IQ"/>
    <property type="match status" value="1"/>
</dbReference>
<keyword evidence="2" id="KW-1133">Transmembrane helix</keyword>
<keyword evidence="5" id="KW-1185">Reference proteome</keyword>
<feature type="domain" description="BAG" evidence="3">
    <location>
        <begin position="274"/>
        <end position="351"/>
    </location>
</feature>
<evidence type="ECO:0000256" key="2">
    <source>
        <dbReference type="SAM" id="Phobius"/>
    </source>
</evidence>